<organism evidence="2 3">
    <name type="scientific">Rhodococcus globerulus</name>
    <dbReference type="NCBI Taxonomy" id="33008"/>
    <lineage>
        <taxon>Bacteria</taxon>
        <taxon>Bacillati</taxon>
        <taxon>Actinomycetota</taxon>
        <taxon>Actinomycetes</taxon>
        <taxon>Mycobacteriales</taxon>
        <taxon>Nocardiaceae</taxon>
        <taxon>Rhodococcus</taxon>
    </lineage>
</organism>
<dbReference type="InterPro" id="IPR012334">
    <property type="entry name" value="Pectin_lyas_fold"/>
</dbReference>
<evidence type="ECO:0000313" key="2">
    <source>
        <dbReference type="EMBL" id="MDV6266578.1"/>
    </source>
</evidence>
<comment type="caution">
    <text evidence="2">The sequence shown here is derived from an EMBL/GenBank/DDBJ whole genome shotgun (WGS) entry which is preliminary data.</text>
</comment>
<feature type="domain" description="Rhamnogalacturonase A/B/Epimerase-like pectate lyase" evidence="1">
    <location>
        <begin position="48"/>
        <end position="91"/>
    </location>
</feature>
<proteinExistence type="predicted"/>
<dbReference type="Gene3D" id="2.160.20.10">
    <property type="entry name" value="Single-stranded right-handed beta-helix, Pectin lyase-like"/>
    <property type="match status" value="1"/>
</dbReference>
<evidence type="ECO:0000313" key="3">
    <source>
        <dbReference type="Proteomes" id="UP001185927"/>
    </source>
</evidence>
<dbReference type="RefSeq" id="WP_317541000.1">
    <property type="nucleotide sequence ID" value="NZ_JAWLKB010000003.1"/>
</dbReference>
<gene>
    <name evidence="2" type="ORF">R3Q16_08175</name>
</gene>
<dbReference type="SMART" id="SM00710">
    <property type="entry name" value="PbH1"/>
    <property type="match status" value="7"/>
</dbReference>
<dbReference type="EMBL" id="JAWLKB010000003">
    <property type="protein sequence ID" value="MDV6266578.1"/>
    <property type="molecule type" value="Genomic_DNA"/>
</dbReference>
<reference evidence="2 3" key="1">
    <citation type="submission" date="2023-10" db="EMBL/GenBank/DDBJ databases">
        <title>Development of a sustainable strategy for remediation of hydrocarbon-contaminated territories based on the waste exchange concept.</title>
        <authorList>
            <person name="Krivoruchko A."/>
        </authorList>
    </citation>
    <scope>NUCLEOTIDE SEQUENCE [LARGE SCALE GENOMIC DNA]</scope>
    <source>
        <strain evidence="2 3">IEGM 1203</strain>
    </source>
</reference>
<accession>A0ABU4BQS1</accession>
<protein>
    <submittedName>
        <fullName evidence="2">Glycosyl hydrolase family 28-related protein</fullName>
    </submittedName>
</protein>
<name>A0ABU4BQS1_RHOGO</name>
<dbReference type="Proteomes" id="UP001185927">
    <property type="component" value="Unassembled WGS sequence"/>
</dbReference>
<dbReference type="InterPro" id="IPR006626">
    <property type="entry name" value="PbH1"/>
</dbReference>
<dbReference type="GO" id="GO:0016787">
    <property type="term" value="F:hydrolase activity"/>
    <property type="evidence" value="ECO:0007669"/>
    <property type="project" value="UniProtKB-KW"/>
</dbReference>
<dbReference type="SUPFAM" id="SSF51126">
    <property type="entry name" value="Pectin lyase-like"/>
    <property type="match status" value="1"/>
</dbReference>
<sequence>MRYPLANWSSALSRRKFLGMFPAALALPAALPESFNAVRRVEGGGDVIDVRDFGAVGDGTQDDSIAIRNAVAELKSGDVLLFPSGQYRFTQRHPAGGAAISIVGISDVSIDFDTGAELLMDNLDDNGAGTSHGIVLRGPLERVSLHNVAVRWASQPALRSMGDGIRVVGYASDTSAVPDGWTGPGRPVSWVTLSDCRVESSPQAGVIMMGVSDITVDGLHVENTMADGLHFNACRRGTVERYSATNTGDDGLALVTYYSPEAQFDSASETFSFPALTEWSNTDFDVTDVQVSGGAANGVRLAGVNRSTVAAVAVDGVSNGAGVMVDSASPDSGAGWHYVASRGVQLDGITVEDSHTGLHVLARPNGSTGDAFSRFDLEVAGVAVNNCLYWSILVESIATPPVTGISLIDCTVIDTEIGPGTGAVGLQRTQDVSLGTVSITTAKSAVAFSADNSAQFTIDQLNVTVTGPPLGSEAGGPFAVFQGSSGTVVAADLVWEQAPSSWLPVLIFSDSCVGGTPTNPEVSVGTVTTTPPKGEPVFVACR</sequence>
<keyword evidence="3" id="KW-1185">Reference proteome</keyword>
<keyword evidence="2" id="KW-0378">Hydrolase</keyword>
<dbReference type="Pfam" id="PF12708">
    <property type="entry name" value="Pect-lyase_RHGA_epim"/>
    <property type="match status" value="1"/>
</dbReference>
<dbReference type="InterPro" id="IPR011050">
    <property type="entry name" value="Pectin_lyase_fold/virulence"/>
</dbReference>
<evidence type="ECO:0000259" key="1">
    <source>
        <dbReference type="Pfam" id="PF12708"/>
    </source>
</evidence>
<dbReference type="InterPro" id="IPR024535">
    <property type="entry name" value="RHGA/B-epi-like_pectate_lyase"/>
</dbReference>